<proteinExistence type="predicted"/>
<gene>
    <name evidence="2" type="ORF">FB559_0968</name>
</gene>
<dbReference type="InterPro" id="IPR020941">
    <property type="entry name" value="SUFU-like_domain"/>
</dbReference>
<dbReference type="InterPro" id="IPR037181">
    <property type="entry name" value="SUFU_N"/>
</dbReference>
<dbReference type="EMBL" id="VFOZ01000001">
    <property type="protein sequence ID" value="TQL95465.1"/>
    <property type="molecule type" value="Genomic_DNA"/>
</dbReference>
<dbReference type="Pfam" id="PF05076">
    <property type="entry name" value="SUFU"/>
    <property type="match status" value="1"/>
</dbReference>
<feature type="domain" description="Suppressor of fused-like" evidence="1">
    <location>
        <begin position="48"/>
        <end position="175"/>
    </location>
</feature>
<dbReference type="SUPFAM" id="SSF103359">
    <property type="entry name" value="Suppressor of Fused, N-terminal domain"/>
    <property type="match status" value="1"/>
</dbReference>
<organism evidence="2 3">
    <name type="scientific">Actinoallomurus bryophytorum</name>
    <dbReference type="NCBI Taxonomy" id="1490222"/>
    <lineage>
        <taxon>Bacteria</taxon>
        <taxon>Bacillati</taxon>
        <taxon>Actinomycetota</taxon>
        <taxon>Actinomycetes</taxon>
        <taxon>Streptosporangiales</taxon>
        <taxon>Thermomonosporaceae</taxon>
        <taxon>Actinoallomurus</taxon>
    </lineage>
</organism>
<evidence type="ECO:0000313" key="3">
    <source>
        <dbReference type="Proteomes" id="UP000316096"/>
    </source>
</evidence>
<dbReference type="AlphaFoldDB" id="A0A543CEE9"/>
<dbReference type="Proteomes" id="UP000316096">
    <property type="component" value="Unassembled WGS sequence"/>
</dbReference>
<sequence length="181" mass="20242">MRLYLDHLSEWTNGDAEIHTVPVDDDAAPVFTFTCRDPFGADTIAGFTYGLSLASHPEWRTAKPELFISMDSDRVDWTLAAGSVVKAGRGRERFSEGDVFDFGGPISPDESEMSVLLVFLVTDLDPDFTHIELPDGPVNLIQLYPMYESELPLLEEQGPEGFLTTENVNFRDPRRSPLRMG</sequence>
<reference evidence="2 3" key="1">
    <citation type="submission" date="2019-06" db="EMBL/GenBank/DDBJ databases">
        <title>Sequencing the genomes of 1000 actinobacteria strains.</title>
        <authorList>
            <person name="Klenk H.-P."/>
        </authorList>
    </citation>
    <scope>NUCLEOTIDE SEQUENCE [LARGE SCALE GENOMIC DNA]</scope>
    <source>
        <strain evidence="2 3">DSM 102200</strain>
    </source>
</reference>
<keyword evidence="3" id="KW-1185">Reference proteome</keyword>
<comment type="caution">
    <text evidence="2">The sequence shown here is derived from an EMBL/GenBank/DDBJ whole genome shotgun (WGS) entry which is preliminary data.</text>
</comment>
<evidence type="ECO:0000259" key="1">
    <source>
        <dbReference type="Pfam" id="PF05076"/>
    </source>
</evidence>
<name>A0A543CEE9_9ACTN</name>
<protein>
    <submittedName>
        <fullName evidence="2">Suppressor of fused protein SUFU</fullName>
    </submittedName>
</protein>
<evidence type="ECO:0000313" key="2">
    <source>
        <dbReference type="EMBL" id="TQL95465.1"/>
    </source>
</evidence>
<accession>A0A543CEE9</accession>